<organism evidence="1 2">
    <name type="scientific">Paenibacillus jilunlii</name>
    <dbReference type="NCBI Taxonomy" id="682956"/>
    <lineage>
        <taxon>Bacteria</taxon>
        <taxon>Bacillati</taxon>
        <taxon>Bacillota</taxon>
        <taxon>Bacilli</taxon>
        <taxon>Bacillales</taxon>
        <taxon>Paenibacillaceae</taxon>
        <taxon>Paenibacillus</taxon>
    </lineage>
</organism>
<dbReference type="AlphaFoldDB" id="A0A1G9KER9"/>
<protein>
    <recommendedName>
        <fullName evidence="3">DUF1836 domain-containing protein</fullName>
    </recommendedName>
</protein>
<sequence length="274" mass="31044">MNSLYELFNGKSNGEGVPYMEAFTLTRIEMSELLLSLNGTIERKPLHILQDAWSKFHYEEVEKGASLPAFLSTEIPPILQKLIKGSHVKGLSLGEIATLGHLIEYSTLSATSMQNWVKRDFKEYLGSPREGKKYSVNQAALLFMIDDLKAALDFGSIRQLFRLLFLAPERDDDDLVEPAQLYHAYAELFEEIKSSPVLPVQGLADPSAQQMYSSRADKVLKVSLENMMQRLNHLTRSQRHAVRNMLMIAAISVQTCYFQALARQYCNAALFLDF</sequence>
<dbReference type="InterPro" id="IPR014975">
    <property type="entry name" value="DUF1836"/>
</dbReference>
<dbReference type="PANTHER" id="PTHR40056:SF1">
    <property type="entry name" value="DUF1836 DOMAIN-CONTAINING PROTEIN"/>
    <property type="match status" value="1"/>
</dbReference>
<evidence type="ECO:0000313" key="1">
    <source>
        <dbReference type="EMBL" id="SDL47853.1"/>
    </source>
</evidence>
<dbReference type="PANTHER" id="PTHR40056">
    <property type="entry name" value="HYPOTHETICAL CYTOSOLIC PROTEIN"/>
    <property type="match status" value="1"/>
</dbReference>
<dbReference type="Pfam" id="PF08876">
    <property type="entry name" value="DUF1836"/>
    <property type="match status" value="1"/>
</dbReference>
<dbReference type="Proteomes" id="UP000182783">
    <property type="component" value="Unassembled WGS sequence"/>
</dbReference>
<evidence type="ECO:0000313" key="2">
    <source>
        <dbReference type="Proteomes" id="UP000182783"/>
    </source>
</evidence>
<gene>
    <name evidence="1" type="ORF">SAMN05216191_103226</name>
</gene>
<dbReference type="EMBL" id="FNGM01000003">
    <property type="protein sequence ID" value="SDL47853.1"/>
    <property type="molecule type" value="Genomic_DNA"/>
</dbReference>
<reference evidence="1 2" key="1">
    <citation type="submission" date="2016-10" db="EMBL/GenBank/DDBJ databases">
        <authorList>
            <person name="de Groot N.N."/>
        </authorList>
    </citation>
    <scope>NUCLEOTIDE SEQUENCE [LARGE SCALE GENOMIC DNA]</scope>
    <source>
        <strain evidence="1 2">CGMCC 1.10239</strain>
    </source>
</reference>
<evidence type="ECO:0008006" key="3">
    <source>
        <dbReference type="Google" id="ProtNLM"/>
    </source>
</evidence>
<proteinExistence type="predicted"/>
<name>A0A1G9KER9_9BACL</name>
<accession>A0A1G9KER9</accession>